<protein>
    <submittedName>
        <fullName evidence="2">Coiled-coil domain-containing protein 77</fullName>
    </submittedName>
</protein>
<feature type="coiled-coil region" evidence="1">
    <location>
        <begin position="256"/>
        <end position="309"/>
    </location>
</feature>
<gene>
    <name evidence="2" type="primary">CCDC77</name>
    <name evidence="2" type="ORF">HDU87_000239</name>
</gene>
<reference evidence="2" key="1">
    <citation type="submission" date="2020-05" db="EMBL/GenBank/DDBJ databases">
        <title>Phylogenomic resolution of chytrid fungi.</title>
        <authorList>
            <person name="Stajich J.E."/>
            <person name="Amses K."/>
            <person name="Simmons R."/>
            <person name="Seto K."/>
            <person name="Myers J."/>
            <person name="Bonds A."/>
            <person name="Quandt C.A."/>
            <person name="Barry K."/>
            <person name="Liu P."/>
            <person name="Grigoriev I."/>
            <person name="Longcore J.E."/>
            <person name="James T.Y."/>
        </authorList>
    </citation>
    <scope>NUCLEOTIDE SEQUENCE</scope>
    <source>
        <strain evidence="2">JEL0379</strain>
    </source>
</reference>
<dbReference type="PANTHER" id="PTHR22091:SF1">
    <property type="entry name" value="COILED-COIL DOMAIN-CONTAINING PROTEIN 77"/>
    <property type="match status" value="1"/>
</dbReference>
<evidence type="ECO:0000313" key="2">
    <source>
        <dbReference type="EMBL" id="KAJ3185615.1"/>
    </source>
</evidence>
<comment type="caution">
    <text evidence="2">The sequence shown here is derived from an EMBL/GenBank/DDBJ whole genome shotgun (WGS) entry which is preliminary data.</text>
</comment>
<dbReference type="EMBL" id="JADGJQ010000001">
    <property type="protein sequence ID" value="KAJ3185615.1"/>
    <property type="molecule type" value="Genomic_DNA"/>
</dbReference>
<name>A0AAD5TWU2_9FUNG</name>
<accession>A0AAD5TWU2</accession>
<keyword evidence="1" id="KW-0175">Coiled coil</keyword>
<proteinExistence type="predicted"/>
<dbReference type="Proteomes" id="UP001212152">
    <property type="component" value="Unassembled WGS sequence"/>
</dbReference>
<keyword evidence="3" id="KW-1185">Reference proteome</keyword>
<evidence type="ECO:0000313" key="3">
    <source>
        <dbReference type="Proteomes" id="UP001212152"/>
    </source>
</evidence>
<evidence type="ECO:0000256" key="1">
    <source>
        <dbReference type="SAM" id="Coils"/>
    </source>
</evidence>
<organism evidence="2 3">
    <name type="scientific">Geranomyces variabilis</name>
    <dbReference type="NCBI Taxonomy" id="109894"/>
    <lineage>
        <taxon>Eukaryota</taxon>
        <taxon>Fungi</taxon>
        <taxon>Fungi incertae sedis</taxon>
        <taxon>Chytridiomycota</taxon>
        <taxon>Chytridiomycota incertae sedis</taxon>
        <taxon>Chytridiomycetes</taxon>
        <taxon>Spizellomycetales</taxon>
        <taxon>Powellomycetaceae</taxon>
        <taxon>Geranomyces</taxon>
    </lineage>
</organism>
<dbReference type="PANTHER" id="PTHR22091">
    <property type="entry name" value="COILED-COIL DOMAIN-CONTAINING PROTEIN 77"/>
    <property type="match status" value="1"/>
</dbReference>
<dbReference type="AlphaFoldDB" id="A0AAD5TWU2"/>
<sequence length="417" mass="47672">MDAELRKLPLSEDLLLYYRQRLERCEEEYAAATAQIDSIRISHEDVHRTQWEAHKRASEVAELQDRLSAAQVALFEEKKNVLRLLAEADELKVQELKDRKKIRYLLNLGLKPENETTYFRDKLDRRIVKVARDDTGDGPEHDALNSLTPDADLEILSDEVEGLKLTVSSLRAQLADQARNHEATVAGLLRDRAAAADAERARREHEAEQIGQLQDKVAKLRALCRENIRELLHTKKSAQAHERSLIEDKSSLLSQLHDTTAQLEAEKIRADSAEKESERRILRKHDALAAELRQQLGKYERELHVTKTKYEGVEKTHAKKTGALEAKLASVTASYGTLKRRRDLEIEGFTTDIATLRRQLKLLERGILKYAPLEDRELVLLKIAKETGDRVVRMSSDLHGLKAKVYSADRELHKVPF</sequence>
<feature type="coiled-coil region" evidence="1">
    <location>
        <begin position="15"/>
        <end position="80"/>
    </location>
</feature>
<dbReference type="InterPro" id="IPR037696">
    <property type="entry name" value="CCDC77"/>
</dbReference>